<feature type="transmembrane region" description="Helical" evidence="1">
    <location>
        <begin position="218"/>
        <end position="239"/>
    </location>
</feature>
<feature type="transmembrane region" description="Helical" evidence="1">
    <location>
        <begin position="23"/>
        <end position="43"/>
    </location>
</feature>
<dbReference type="OrthoDB" id="10676404at2759"/>
<evidence type="ECO:0000313" key="2">
    <source>
        <dbReference type="EMBL" id="ODN02560.1"/>
    </source>
</evidence>
<proteinExistence type="predicted"/>
<organism evidence="2 3">
    <name type="scientific">Orchesella cincta</name>
    <name type="common">Springtail</name>
    <name type="synonym">Podura cincta</name>
    <dbReference type="NCBI Taxonomy" id="48709"/>
    <lineage>
        <taxon>Eukaryota</taxon>
        <taxon>Metazoa</taxon>
        <taxon>Ecdysozoa</taxon>
        <taxon>Arthropoda</taxon>
        <taxon>Hexapoda</taxon>
        <taxon>Collembola</taxon>
        <taxon>Entomobryomorpha</taxon>
        <taxon>Entomobryoidea</taxon>
        <taxon>Orchesellidae</taxon>
        <taxon>Orchesellinae</taxon>
        <taxon>Orchesella</taxon>
    </lineage>
</organism>
<comment type="caution">
    <text evidence="2">The sequence shown here is derived from an EMBL/GenBank/DDBJ whole genome shotgun (WGS) entry which is preliminary data.</text>
</comment>
<evidence type="ECO:0000256" key="1">
    <source>
        <dbReference type="SAM" id="Phobius"/>
    </source>
</evidence>
<dbReference type="OMA" id="NTHENKW"/>
<keyword evidence="1" id="KW-1133">Transmembrane helix</keyword>
<protein>
    <submittedName>
        <fullName evidence="2">Uncharacterized protein</fullName>
    </submittedName>
</protein>
<feature type="transmembrane region" description="Helical" evidence="1">
    <location>
        <begin position="133"/>
        <end position="158"/>
    </location>
</feature>
<dbReference type="Proteomes" id="UP000094527">
    <property type="component" value="Unassembled WGS sequence"/>
</dbReference>
<keyword evidence="1" id="KW-0472">Membrane</keyword>
<feature type="transmembrane region" description="Helical" evidence="1">
    <location>
        <begin position="91"/>
        <end position="113"/>
    </location>
</feature>
<reference evidence="2 3" key="1">
    <citation type="journal article" date="2016" name="Genome Biol. Evol.">
        <title>Gene Family Evolution Reflects Adaptation to Soil Environmental Stressors in the Genome of the Collembolan Orchesella cincta.</title>
        <authorList>
            <person name="Faddeeva-Vakhrusheva A."/>
            <person name="Derks M.F."/>
            <person name="Anvar S.Y."/>
            <person name="Agamennone V."/>
            <person name="Suring W."/>
            <person name="Smit S."/>
            <person name="van Straalen N.M."/>
            <person name="Roelofs D."/>
        </authorList>
    </citation>
    <scope>NUCLEOTIDE SEQUENCE [LARGE SCALE GENOMIC DNA]</scope>
    <source>
        <tissue evidence="2">Mixed pool</tissue>
    </source>
</reference>
<sequence>MLMRCCKMPGFDETVQERLCASFSQYFGIAVGIVTVIALGLSVHHDVQWNGYVNDRFNLNSGLGMTKLNARDYIDVESQQEWIDIINRPHLLETIVIFLVVIATCLKGIHIIASPSAVSETRMPQDVQALNAGAFVFLLSAFLEGSSAILIITSIVAAQDSSNQIVELIHGPKTNWPDITNSTPLTAYEMDLYMNVYCNTHENKWVSPKQCQLTFAKMLATIFCLLNVVISFTVSFNIFCNNMNQVKPFQPPKRTTRLLASLRIKNQRETRHRKQRLSVEANQKDVESFKYQNSTTDKDALRNQNQFLTTEEDIFQIQANGDGDERDSDLN</sequence>
<dbReference type="AlphaFoldDB" id="A0A1D2NBC8"/>
<keyword evidence="1" id="KW-0812">Transmembrane</keyword>
<name>A0A1D2NBC8_ORCCI</name>
<evidence type="ECO:0000313" key="3">
    <source>
        <dbReference type="Proteomes" id="UP000094527"/>
    </source>
</evidence>
<dbReference type="EMBL" id="LJIJ01000106">
    <property type="protein sequence ID" value="ODN02560.1"/>
    <property type="molecule type" value="Genomic_DNA"/>
</dbReference>
<keyword evidence="3" id="KW-1185">Reference proteome</keyword>
<accession>A0A1D2NBC8</accession>
<gene>
    <name evidence="2" type="ORF">Ocin01_04135</name>
</gene>